<organism evidence="2 3">
    <name type="scientific">Seiridium cardinale</name>
    <dbReference type="NCBI Taxonomy" id="138064"/>
    <lineage>
        <taxon>Eukaryota</taxon>
        <taxon>Fungi</taxon>
        <taxon>Dikarya</taxon>
        <taxon>Ascomycota</taxon>
        <taxon>Pezizomycotina</taxon>
        <taxon>Sordariomycetes</taxon>
        <taxon>Xylariomycetidae</taxon>
        <taxon>Amphisphaeriales</taxon>
        <taxon>Sporocadaceae</taxon>
        <taxon>Seiridium</taxon>
    </lineage>
</organism>
<accession>A0ABR2XMG5</accession>
<dbReference type="GO" id="GO:0032259">
    <property type="term" value="P:methylation"/>
    <property type="evidence" value="ECO:0007669"/>
    <property type="project" value="UniProtKB-KW"/>
</dbReference>
<comment type="caution">
    <text evidence="2">The sequence shown here is derived from an EMBL/GenBank/DDBJ whole genome shotgun (WGS) entry which is preliminary data.</text>
</comment>
<keyword evidence="2" id="KW-0489">Methyltransferase</keyword>
<dbReference type="EMBL" id="JARVKM010000038">
    <property type="protein sequence ID" value="KAK9774860.1"/>
    <property type="molecule type" value="Genomic_DNA"/>
</dbReference>
<evidence type="ECO:0000313" key="3">
    <source>
        <dbReference type="Proteomes" id="UP001465668"/>
    </source>
</evidence>
<comment type="similarity">
    <text evidence="1">Belongs to the asaB hydroxylase/desaturase family.</text>
</comment>
<keyword evidence="3" id="KW-1185">Reference proteome</keyword>
<protein>
    <submittedName>
        <fullName evidence="2">Methyltransferase CmcJ</fullName>
    </submittedName>
</protein>
<dbReference type="PANTHER" id="PTHR34598:SF3">
    <property type="entry name" value="OXIDOREDUCTASE AN1597"/>
    <property type="match status" value="1"/>
</dbReference>
<dbReference type="GO" id="GO:0008168">
    <property type="term" value="F:methyltransferase activity"/>
    <property type="evidence" value="ECO:0007669"/>
    <property type="project" value="UniProtKB-KW"/>
</dbReference>
<gene>
    <name evidence="2" type="ORF">SCAR479_08415</name>
</gene>
<sequence>MAPITRFLVKDKLHQRVKPYVWHGPDMGTLPRSNFELEERELNLTDLRATTAFKPTIEKNGFCFLEHKSRELANTTGPENCTLYLNEMARLIKERLGTEEVWPINAYFRDARVEGGRTGHLLFAHVERERVTSGKARMRIINVWRPIFNHAEDFPFAVCDIQTNLDPDDVVAVDSVDPESVKELAYFTWNPNHRWYWASNQTPDEIIMMTQYDTHPPGGWLNSVPHASFRNEDASPGCPPRRSLEARFLVLEPAPFQQGDGTGLRQAPADNRTQPWKGIITIPRAVPPPIPTADNRPIYL</sequence>
<evidence type="ECO:0000313" key="2">
    <source>
        <dbReference type="EMBL" id="KAK9774860.1"/>
    </source>
</evidence>
<dbReference type="PANTHER" id="PTHR34598">
    <property type="entry name" value="BLL6449 PROTEIN"/>
    <property type="match status" value="1"/>
</dbReference>
<dbReference type="InterPro" id="IPR044053">
    <property type="entry name" value="AsaB-like"/>
</dbReference>
<dbReference type="NCBIfam" id="NF041278">
    <property type="entry name" value="CmcJ_NvfI_EfuI"/>
    <property type="match status" value="1"/>
</dbReference>
<proteinExistence type="inferred from homology"/>
<reference evidence="2 3" key="1">
    <citation type="submission" date="2024-02" db="EMBL/GenBank/DDBJ databases">
        <title>First draft genome assembly of two strains of Seiridium cardinale.</title>
        <authorList>
            <person name="Emiliani G."/>
            <person name="Scali E."/>
        </authorList>
    </citation>
    <scope>NUCLEOTIDE SEQUENCE [LARGE SCALE GENOMIC DNA]</scope>
    <source>
        <strain evidence="2 3">BM-138-000479</strain>
    </source>
</reference>
<dbReference type="Proteomes" id="UP001465668">
    <property type="component" value="Unassembled WGS sequence"/>
</dbReference>
<name>A0ABR2XMG5_9PEZI</name>
<evidence type="ECO:0000256" key="1">
    <source>
        <dbReference type="ARBA" id="ARBA00023604"/>
    </source>
</evidence>
<keyword evidence="2" id="KW-0808">Transferase</keyword>